<dbReference type="GO" id="GO:0043162">
    <property type="term" value="P:ubiquitin-dependent protein catabolic process via the multivesicular body sorting pathway"/>
    <property type="evidence" value="ECO:0007669"/>
    <property type="project" value="TreeGrafter"/>
</dbReference>
<dbReference type="Gene3D" id="1.10.287.660">
    <property type="entry name" value="Helix hairpin bin"/>
    <property type="match status" value="1"/>
</dbReference>
<evidence type="ECO:0000256" key="2">
    <source>
        <dbReference type="ARBA" id="ARBA00007617"/>
    </source>
</evidence>
<dbReference type="GO" id="GO:0006612">
    <property type="term" value="P:protein targeting to membrane"/>
    <property type="evidence" value="ECO:0007669"/>
    <property type="project" value="TreeGrafter"/>
</dbReference>
<evidence type="ECO:0000313" key="10">
    <source>
        <dbReference type="Proteomes" id="UP000326759"/>
    </source>
</evidence>
<evidence type="ECO:0000313" key="9">
    <source>
        <dbReference type="EMBL" id="KAB7496196.1"/>
    </source>
</evidence>
<dbReference type="GO" id="GO:0006623">
    <property type="term" value="P:protein targeting to vacuole"/>
    <property type="evidence" value="ECO:0007669"/>
    <property type="project" value="TreeGrafter"/>
</dbReference>
<name>A0A5N5SQ57_9CRUS</name>
<dbReference type="EMBL" id="SEYY01021639">
    <property type="protein sequence ID" value="KAB7496196.1"/>
    <property type="molecule type" value="Genomic_DNA"/>
</dbReference>
<protein>
    <submittedName>
        <fullName evidence="9">Vacuolar protein sorting-associated protein 37A</fullName>
    </submittedName>
</protein>
<evidence type="ECO:0000259" key="8">
    <source>
        <dbReference type="PROSITE" id="PS51314"/>
    </source>
</evidence>
<keyword evidence="10" id="KW-1185">Reference proteome</keyword>
<keyword evidence="5 7" id="KW-0653">Protein transport</keyword>
<dbReference type="GO" id="GO:0031902">
    <property type="term" value="C:late endosome membrane"/>
    <property type="evidence" value="ECO:0007669"/>
    <property type="project" value="UniProtKB-SubCell"/>
</dbReference>
<dbReference type="InterPro" id="IPR037202">
    <property type="entry name" value="ESCRT_assembly_dom"/>
</dbReference>
<proteinExistence type="inferred from homology"/>
<dbReference type="SUPFAM" id="SSF140111">
    <property type="entry name" value="Endosomal sorting complex assembly domain"/>
    <property type="match status" value="1"/>
</dbReference>
<evidence type="ECO:0000256" key="3">
    <source>
        <dbReference type="ARBA" id="ARBA00022448"/>
    </source>
</evidence>
<accession>A0A5N5SQ57</accession>
<dbReference type="AlphaFoldDB" id="A0A5N5SQ57"/>
<dbReference type="PANTHER" id="PTHR13678:SF2">
    <property type="entry name" value="VACUOLAR PROTEIN SORTING-ASSOCIATED PROTEIN 37A"/>
    <property type="match status" value="1"/>
</dbReference>
<evidence type="ECO:0000256" key="7">
    <source>
        <dbReference type="PROSITE-ProRule" id="PRU00646"/>
    </source>
</evidence>
<comment type="caution">
    <text evidence="9">The sequence shown here is derived from an EMBL/GenBank/DDBJ whole genome shotgun (WGS) entry which is preliminary data.</text>
</comment>
<evidence type="ECO:0000256" key="1">
    <source>
        <dbReference type="ARBA" id="ARBA00004633"/>
    </source>
</evidence>
<dbReference type="PROSITE" id="PS51314">
    <property type="entry name" value="VPS37_C"/>
    <property type="match status" value="1"/>
</dbReference>
<evidence type="ECO:0000256" key="6">
    <source>
        <dbReference type="ARBA" id="ARBA00025010"/>
    </source>
</evidence>
<sequence length="168" mass="19433">METIPELVYKNNDEINDLLNCEEKLDDFIESLPDVASIINRCNQLSEENTILANQNIELKNDYEKTRDQTLIKVQELTTLQASFDNLVAQQHQLTEKLAPSNIQEQTMIAASQSEEESEKIAEEFLQKDIDINTFLSQYVGKRVESHLRKFKAEQLGKQLRELQRSGF</sequence>
<dbReference type="PANTHER" id="PTHR13678">
    <property type="entry name" value="VACUOLAR PROTEIN SORTING-ASSOCIATED PROTEIN 37"/>
    <property type="match status" value="1"/>
</dbReference>
<evidence type="ECO:0000256" key="5">
    <source>
        <dbReference type="ARBA" id="ARBA00022927"/>
    </source>
</evidence>
<keyword evidence="3 7" id="KW-0813">Transport</keyword>
<organism evidence="9 10">
    <name type="scientific">Armadillidium nasatum</name>
    <dbReference type="NCBI Taxonomy" id="96803"/>
    <lineage>
        <taxon>Eukaryota</taxon>
        <taxon>Metazoa</taxon>
        <taxon>Ecdysozoa</taxon>
        <taxon>Arthropoda</taxon>
        <taxon>Crustacea</taxon>
        <taxon>Multicrustacea</taxon>
        <taxon>Malacostraca</taxon>
        <taxon>Eumalacostraca</taxon>
        <taxon>Peracarida</taxon>
        <taxon>Isopoda</taxon>
        <taxon>Oniscidea</taxon>
        <taxon>Crinocheta</taxon>
        <taxon>Armadillidiidae</taxon>
        <taxon>Armadillidium</taxon>
    </lineage>
</organism>
<dbReference type="Pfam" id="PF07200">
    <property type="entry name" value="Mod_r"/>
    <property type="match status" value="1"/>
</dbReference>
<keyword evidence="4" id="KW-0967">Endosome</keyword>
<comment type="function">
    <text evidence="6">Component of the ESCRT-I complex, a regulator of vesicular trafficking process. Required for the sorting of endocytic ubiquitinated cargos into multivesicular bodies. May be involved in cell growth and differentiation.</text>
</comment>
<feature type="domain" description="VPS37 C-terminal" evidence="8">
    <location>
        <begin position="81"/>
        <end position="168"/>
    </location>
</feature>
<dbReference type="Proteomes" id="UP000326759">
    <property type="component" value="Unassembled WGS sequence"/>
</dbReference>
<dbReference type="GO" id="GO:0000813">
    <property type="term" value="C:ESCRT I complex"/>
    <property type="evidence" value="ECO:0007669"/>
    <property type="project" value="TreeGrafter"/>
</dbReference>
<evidence type="ECO:0000256" key="4">
    <source>
        <dbReference type="ARBA" id="ARBA00022753"/>
    </source>
</evidence>
<dbReference type="InterPro" id="IPR009851">
    <property type="entry name" value="Mod_r"/>
</dbReference>
<reference evidence="9 10" key="1">
    <citation type="journal article" date="2019" name="PLoS Biol.">
        <title>Sex chromosomes control vertical transmission of feminizing Wolbachia symbionts in an isopod.</title>
        <authorList>
            <person name="Becking T."/>
            <person name="Chebbi M.A."/>
            <person name="Giraud I."/>
            <person name="Moumen B."/>
            <person name="Laverre T."/>
            <person name="Caubet Y."/>
            <person name="Peccoud J."/>
            <person name="Gilbert C."/>
            <person name="Cordaux R."/>
        </authorList>
    </citation>
    <scope>NUCLEOTIDE SEQUENCE [LARGE SCALE GENOMIC DNA]</scope>
    <source>
        <strain evidence="9">ANa2</strain>
        <tissue evidence="9">Whole body excluding digestive tract and cuticle</tissue>
    </source>
</reference>
<dbReference type="OrthoDB" id="10260857at2759"/>
<dbReference type="InterPro" id="IPR029012">
    <property type="entry name" value="Helix_hairpin_bin_sf"/>
</dbReference>
<comment type="similarity">
    <text evidence="2">Belongs to the VPS37 family.</text>
</comment>
<gene>
    <name evidence="9" type="primary">VPS37A</name>
    <name evidence="9" type="ORF">Anas_06086</name>
</gene>
<comment type="subcellular location">
    <subcellularLocation>
        <location evidence="1">Late endosome membrane</location>
        <topology evidence="1">Peripheral membrane protein</topology>
    </subcellularLocation>
</comment>